<feature type="region of interest" description="Disordered" evidence="3">
    <location>
        <begin position="17"/>
        <end position="102"/>
    </location>
</feature>
<dbReference type="Pfam" id="PF00076">
    <property type="entry name" value="RRM_1"/>
    <property type="match status" value="2"/>
</dbReference>
<feature type="domain" description="RRM" evidence="4">
    <location>
        <begin position="151"/>
        <end position="228"/>
    </location>
</feature>
<evidence type="ECO:0000256" key="3">
    <source>
        <dbReference type="SAM" id="MobiDB-lite"/>
    </source>
</evidence>
<name>Q8LLE6_VICFA</name>
<evidence type="ECO:0000259" key="4">
    <source>
        <dbReference type="PROSITE" id="PS50102"/>
    </source>
</evidence>
<feature type="compositionally biased region" description="Acidic residues" evidence="3">
    <location>
        <begin position="59"/>
        <end position="94"/>
    </location>
</feature>
<keyword evidence="1 2" id="KW-0694">RNA-binding</keyword>
<feature type="domain" description="RRM" evidence="4">
    <location>
        <begin position="251"/>
        <end position="334"/>
    </location>
</feature>
<dbReference type="SUPFAM" id="SSF54928">
    <property type="entry name" value="RNA-binding domain, RBD"/>
    <property type="match status" value="2"/>
</dbReference>
<dbReference type="PROSITE" id="PS50102">
    <property type="entry name" value="RRM"/>
    <property type="match status" value="2"/>
</dbReference>
<dbReference type="Gene3D" id="3.30.70.330">
    <property type="match status" value="2"/>
</dbReference>
<dbReference type="InterPro" id="IPR012677">
    <property type="entry name" value="Nucleotide-bd_a/b_plait_sf"/>
</dbReference>
<dbReference type="AlphaFoldDB" id="Q8LLE6"/>
<proteinExistence type="evidence at transcript level"/>
<dbReference type="GO" id="GO:0003723">
    <property type="term" value="F:RNA binding"/>
    <property type="evidence" value="ECO:0007669"/>
    <property type="project" value="UniProtKB-UniRule"/>
</dbReference>
<feature type="region of interest" description="Disordered" evidence="3">
    <location>
        <begin position="494"/>
        <end position="515"/>
    </location>
</feature>
<feature type="compositionally biased region" description="Gly residues" evidence="3">
    <location>
        <begin position="497"/>
        <end position="507"/>
    </location>
</feature>
<dbReference type="SMART" id="SM00360">
    <property type="entry name" value="RRM"/>
    <property type="match status" value="2"/>
</dbReference>
<evidence type="ECO:0000256" key="2">
    <source>
        <dbReference type="PROSITE-ProRule" id="PRU00176"/>
    </source>
</evidence>
<sequence length="515" mass="55814">MCDSQSETLVTTFVSREQQTMVRKRKLVAKSSQPEEPPLKQHHSQPQPDPEPEPYIPTEEVEEEYEEVEEEYEEVEEIEVEEEEEEEEEEEDGGEQAQGGEYLEEDDEPIKDLVEPFTKEQIATLLCEAAAKHRDVADRIRKIADGDASHRKIFVHGLGWDTTSATLINAFSQYGEIEDCKAVTDKASGKSKGYGFILFKKRSGARNALKEPQKKIGNRMTACQLASIGPVAQTPQPAVQLVQPGSEYTQRKIYISNVGPELDPHKLFAYFSRFGEIEEGPLGLDKATGKPKGFCLFVYKSAESARRSLEEPHKEFEGHILHCQRAIDGPKAGKTQHPQPQQLQHVNSLNQFNQLNQLNPATQRTQFQRNDNVGYVGGSSVAVSQPGHLMAPAGPTIGYNQAAASAAQGLNPVLTPALGQALTALLASQGATLGLSDLLGSLGTSNALNHGGVPAAGHGVQSGYSAQPTISPSVMGAYGNSVPQVGLQVQYPNQQIGQGGSGRGQYGGAASYMGH</sequence>
<evidence type="ECO:0000256" key="1">
    <source>
        <dbReference type="ARBA" id="ARBA00022884"/>
    </source>
</evidence>
<reference evidence="5" key="1">
    <citation type="journal article" date="2002" name="Nature">
        <title>Modulation of an RNA-binding protein by abscisic-acid-activated protein kinase.</title>
        <authorList>
            <person name="Li J."/>
            <person name="Kinoshita T."/>
            <person name="Pandey S."/>
            <person name="Ng C.K."/>
            <person name="Gygi S.P."/>
            <person name="Shimazaki K."/>
            <person name="Assmann S.M."/>
        </authorList>
    </citation>
    <scope>NUCLEOTIDE SEQUENCE</scope>
</reference>
<organism evidence="5">
    <name type="scientific">Vicia faba</name>
    <name type="common">Broad bean</name>
    <name type="synonym">Faba vulgaris</name>
    <dbReference type="NCBI Taxonomy" id="3906"/>
    <lineage>
        <taxon>Eukaryota</taxon>
        <taxon>Viridiplantae</taxon>
        <taxon>Streptophyta</taxon>
        <taxon>Embryophyta</taxon>
        <taxon>Tracheophyta</taxon>
        <taxon>Spermatophyta</taxon>
        <taxon>Magnoliopsida</taxon>
        <taxon>eudicotyledons</taxon>
        <taxon>Gunneridae</taxon>
        <taxon>Pentapetalae</taxon>
        <taxon>rosids</taxon>
        <taxon>fabids</taxon>
        <taxon>Fabales</taxon>
        <taxon>Fabaceae</taxon>
        <taxon>Papilionoideae</taxon>
        <taxon>50 kb inversion clade</taxon>
        <taxon>NPAAA clade</taxon>
        <taxon>Hologalegina</taxon>
        <taxon>IRL clade</taxon>
        <taxon>Fabeae</taxon>
        <taxon>Vicia</taxon>
    </lineage>
</organism>
<protein>
    <submittedName>
        <fullName evidence="5">RNA-binding protein AKIP1</fullName>
    </submittedName>
</protein>
<dbReference type="InterPro" id="IPR000504">
    <property type="entry name" value="RRM_dom"/>
</dbReference>
<accession>Q8LLE6</accession>
<evidence type="ECO:0000313" key="5">
    <source>
        <dbReference type="EMBL" id="AAM73765.1"/>
    </source>
</evidence>
<dbReference type="EMBL" id="AF403292">
    <property type="protein sequence ID" value="AAM73765.1"/>
    <property type="molecule type" value="mRNA"/>
</dbReference>
<dbReference type="InterPro" id="IPR035979">
    <property type="entry name" value="RBD_domain_sf"/>
</dbReference>
<dbReference type="PANTHER" id="PTHR10352">
    <property type="entry name" value="EUKARYOTIC TRANSLATION INITIATION FACTOR 3 SUBUNIT G"/>
    <property type="match status" value="1"/>
</dbReference>